<dbReference type="Proteomes" id="UP001147760">
    <property type="component" value="Unassembled WGS sequence"/>
</dbReference>
<evidence type="ECO:0000313" key="3">
    <source>
        <dbReference type="Proteomes" id="UP001147760"/>
    </source>
</evidence>
<evidence type="ECO:0000313" key="2">
    <source>
        <dbReference type="EMBL" id="KAJ5478927.1"/>
    </source>
</evidence>
<comment type="caution">
    <text evidence="2">The sequence shown here is derived from an EMBL/GenBank/DDBJ whole genome shotgun (WGS) entry which is preliminary data.</text>
</comment>
<name>A0A9X0BQR8_9EURO</name>
<feature type="region of interest" description="Disordered" evidence="1">
    <location>
        <begin position="36"/>
        <end position="62"/>
    </location>
</feature>
<protein>
    <submittedName>
        <fullName evidence="2">Uncharacterized protein</fullName>
    </submittedName>
</protein>
<evidence type="ECO:0000256" key="1">
    <source>
        <dbReference type="SAM" id="MobiDB-lite"/>
    </source>
</evidence>
<reference evidence="2" key="1">
    <citation type="submission" date="2022-12" db="EMBL/GenBank/DDBJ databases">
        <authorList>
            <person name="Petersen C."/>
        </authorList>
    </citation>
    <scope>NUCLEOTIDE SEQUENCE</scope>
    <source>
        <strain evidence="2">IBT 17660</strain>
    </source>
</reference>
<dbReference type="EMBL" id="JAPWDO010000003">
    <property type="protein sequence ID" value="KAJ5478927.1"/>
    <property type="molecule type" value="Genomic_DNA"/>
</dbReference>
<accession>A0A9X0BQR8</accession>
<keyword evidence="3" id="KW-1185">Reference proteome</keyword>
<reference evidence="2" key="2">
    <citation type="journal article" date="2023" name="IMA Fungus">
        <title>Comparative genomic study of the Penicillium genus elucidates a diverse pangenome and 15 lateral gene transfer events.</title>
        <authorList>
            <person name="Petersen C."/>
            <person name="Sorensen T."/>
            <person name="Nielsen M.R."/>
            <person name="Sondergaard T.E."/>
            <person name="Sorensen J.L."/>
            <person name="Fitzpatrick D.A."/>
            <person name="Frisvad J.C."/>
            <person name="Nielsen K.L."/>
        </authorList>
    </citation>
    <scope>NUCLEOTIDE SEQUENCE</scope>
    <source>
        <strain evidence="2">IBT 17660</strain>
    </source>
</reference>
<organism evidence="2 3">
    <name type="scientific">Penicillium desertorum</name>
    <dbReference type="NCBI Taxonomy" id="1303715"/>
    <lineage>
        <taxon>Eukaryota</taxon>
        <taxon>Fungi</taxon>
        <taxon>Dikarya</taxon>
        <taxon>Ascomycota</taxon>
        <taxon>Pezizomycotina</taxon>
        <taxon>Eurotiomycetes</taxon>
        <taxon>Eurotiomycetidae</taxon>
        <taxon>Eurotiales</taxon>
        <taxon>Aspergillaceae</taxon>
        <taxon>Penicillium</taxon>
    </lineage>
</organism>
<gene>
    <name evidence="2" type="ORF">N7530_004436</name>
</gene>
<proteinExistence type="predicted"/>
<sequence length="62" mass="6714">MHILSEPNVSKIFRSLTQAQCHGFISALGNALISITQESKPSTPASAKKNPPTPPHSPQHKR</sequence>
<feature type="compositionally biased region" description="Pro residues" evidence="1">
    <location>
        <begin position="51"/>
        <end position="62"/>
    </location>
</feature>
<dbReference type="AlphaFoldDB" id="A0A9X0BQR8"/>
<feature type="compositionally biased region" description="Polar residues" evidence="1">
    <location>
        <begin position="36"/>
        <end position="45"/>
    </location>
</feature>